<proteinExistence type="predicted"/>
<gene>
    <name evidence="4" type="primary">BnaA03g53580D</name>
    <name evidence="3" type="ORF">DARMORV10_A03P64500.1</name>
    <name evidence="4" type="ORF">GSBRNA2T00075237001</name>
</gene>
<reference evidence="4" key="2">
    <citation type="submission" date="2014-06" db="EMBL/GenBank/DDBJ databases">
        <authorList>
            <person name="Genoscope - CEA"/>
        </authorList>
    </citation>
    <scope>NUCLEOTIDE SEQUENCE</scope>
</reference>
<dbReference type="InterPro" id="IPR006652">
    <property type="entry name" value="Kelch_1"/>
</dbReference>
<dbReference type="SMR" id="A0A078HW54"/>
<reference evidence="3" key="3">
    <citation type="submission" date="2021-01" db="EMBL/GenBank/DDBJ databases">
        <authorList>
            <consortium name="Genoscope - CEA"/>
            <person name="William W."/>
        </authorList>
    </citation>
    <scope>NUCLEOTIDE SEQUENCE</scope>
</reference>
<dbReference type="Pfam" id="PF25210">
    <property type="entry name" value="Kelch_FKB95"/>
    <property type="match status" value="1"/>
</dbReference>
<feature type="domain" description="F-box" evidence="1">
    <location>
        <begin position="11"/>
        <end position="51"/>
    </location>
</feature>
<evidence type="ECO:0000259" key="2">
    <source>
        <dbReference type="Pfam" id="PF25210"/>
    </source>
</evidence>
<dbReference type="InterPro" id="IPR036047">
    <property type="entry name" value="F-box-like_dom_sf"/>
</dbReference>
<dbReference type="Pfam" id="PF00646">
    <property type="entry name" value="F-box"/>
    <property type="match status" value="1"/>
</dbReference>
<name>A0A078HW54_BRANA</name>
<dbReference type="Proteomes" id="UP000028999">
    <property type="component" value="Unassembled WGS sequence"/>
</dbReference>
<dbReference type="PANTHER" id="PTHR24414:SF113">
    <property type="entry name" value="GENOME ASSEMBLY, CHROMOSOME: A03"/>
    <property type="match status" value="1"/>
</dbReference>
<dbReference type="SMART" id="SM00612">
    <property type="entry name" value="Kelch"/>
    <property type="match status" value="1"/>
</dbReference>
<dbReference type="SUPFAM" id="SSF81383">
    <property type="entry name" value="F-box domain"/>
    <property type="match status" value="1"/>
</dbReference>
<accession>A0A078HW54</accession>
<dbReference type="InterPro" id="IPR057499">
    <property type="entry name" value="Kelch_FKB95"/>
</dbReference>
<dbReference type="Gene3D" id="2.120.10.80">
    <property type="entry name" value="Kelch-type beta propeller"/>
    <property type="match status" value="1"/>
</dbReference>
<dbReference type="PANTHER" id="PTHR24414">
    <property type="entry name" value="F-BOX/KELCH-REPEAT PROTEIN SKIP4"/>
    <property type="match status" value="1"/>
</dbReference>
<dbReference type="OMA" id="DEIGANC"/>
<reference evidence="4 5" key="1">
    <citation type="journal article" date="2014" name="Science">
        <title>Plant genetics. Early allopolyploid evolution in the post-Neolithic Brassica napus oilseed genome.</title>
        <authorList>
            <person name="Chalhoub B."/>
            <person name="Denoeud F."/>
            <person name="Liu S."/>
            <person name="Parkin I.A."/>
            <person name="Tang H."/>
            <person name="Wang X."/>
            <person name="Chiquet J."/>
            <person name="Belcram H."/>
            <person name="Tong C."/>
            <person name="Samans B."/>
            <person name="Correa M."/>
            <person name="Da Silva C."/>
            <person name="Just J."/>
            <person name="Falentin C."/>
            <person name="Koh C.S."/>
            <person name="Le Clainche I."/>
            <person name="Bernard M."/>
            <person name="Bento P."/>
            <person name="Noel B."/>
            <person name="Labadie K."/>
            <person name="Alberti A."/>
            <person name="Charles M."/>
            <person name="Arnaud D."/>
            <person name="Guo H."/>
            <person name="Daviaud C."/>
            <person name="Alamery S."/>
            <person name="Jabbari K."/>
            <person name="Zhao M."/>
            <person name="Edger P.P."/>
            <person name="Chelaifa H."/>
            <person name="Tack D."/>
            <person name="Lassalle G."/>
            <person name="Mestiri I."/>
            <person name="Schnel N."/>
            <person name="Le Paslier M.C."/>
            <person name="Fan G."/>
            <person name="Renault V."/>
            <person name="Bayer P.E."/>
            <person name="Golicz A.A."/>
            <person name="Manoli S."/>
            <person name="Lee T.H."/>
            <person name="Thi V.H."/>
            <person name="Chalabi S."/>
            <person name="Hu Q."/>
            <person name="Fan C."/>
            <person name="Tollenaere R."/>
            <person name="Lu Y."/>
            <person name="Battail C."/>
            <person name="Shen J."/>
            <person name="Sidebottom C.H."/>
            <person name="Wang X."/>
            <person name="Canaguier A."/>
            <person name="Chauveau A."/>
            <person name="Berard A."/>
            <person name="Deniot G."/>
            <person name="Guan M."/>
            <person name="Liu Z."/>
            <person name="Sun F."/>
            <person name="Lim Y.P."/>
            <person name="Lyons E."/>
            <person name="Town C.D."/>
            <person name="Bancroft I."/>
            <person name="Wang X."/>
            <person name="Meng J."/>
            <person name="Ma J."/>
            <person name="Pires J.C."/>
            <person name="King G.J."/>
            <person name="Brunel D."/>
            <person name="Delourme R."/>
            <person name="Renard M."/>
            <person name="Aury J.M."/>
            <person name="Adams K.L."/>
            <person name="Batley J."/>
            <person name="Snowdon R.J."/>
            <person name="Tost J."/>
            <person name="Edwards D."/>
            <person name="Zhou Y."/>
            <person name="Hua W."/>
            <person name="Sharpe A.G."/>
            <person name="Paterson A.H."/>
            <person name="Guan C."/>
            <person name="Wincker P."/>
        </authorList>
    </citation>
    <scope>NUCLEOTIDE SEQUENCE [LARGE SCALE GENOMIC DNA]</scope>
    <source>
        <strain evidence="5">cv. Darmor-bzh</strain>
    </source>
</reference>
<dbReference type="InterPro" id="IPR001810">
    <property type="entry name" value="F-box_dom"/>
</dbReference>
<dbReference type="InterPro" id="IPR050354">
    <property type="entry name" value="F-box/kelch-repeat_ARATH"/>
</dbReference>
<dbReference type="OrthoDB" id="1033512at2759"/>
<evidence type="ECO:0000313" key="5">
    <source>
        <dbReference type="Proteomes" id="UP000028999"/>
    </source>
</evidence>
<dbReference type="Gramene" id="CDY42705">
    <property type="protein sequence ID" value="CDY42705"/>
    <property type="gene ID" value="GSBRNA2T00075237001"/>
</dbReference>
<dbReference type="SUPFAM" id="SSF117281">
    <property type="entry name" value="Kelch motif"/>
    <property type="match status" value="1"/>
</dbReference>
<sequence length="400" mass="45578">MKNSTPSSPSFSSVPDEIGANCLARVSKSEYSSLSTVSKSFQSLLSSPEIYAARSEIGAAEPRLCLRCKSLRKGKRFHRWYNLRFLRNCDDDERIIKGSALVSEGEIQINRELRLVPVKLSSSSAPRRSKEAFLAVGSEIYQFGGITNNKGKRCRSVRVFDCRSNTQRRAPSMSMKREGAKACLLDGSIYVMGGCRKRECWGEVFDLKSQTWNMELLPSPTGDDDVFDCKFELLVLGSRIHLITELNKYAYDPKQGRWLLLDMGLKDLKYILELGKVWCVLDNLVFLEFRDSLWWYDLSSGKWLEVEGLTDLLYIKVECLYRMIQLVNYGGKLVIVWLVLPDFEYKEPSSIIPEERIWFAVIRLEKRLTPSGLSISGEIEQLNYLVHGSCHPLTCVSVSL</sequence>
<evidence type="ECO:0000313" key="3">
    <source>
        <dbReference type="EMBL" id="CAF2133360.1"/>
    </source>
</evidence>
<organism evidence="4 5">
    <name type="scientific">Brassica napus</name>
    <name type="common">Rape</name>
    <dbReference type="NCBI Taxonomy" id="3708"/>
    <lineage>
        <taxon>Eukaryota</taxon>
        <taxon>Viridiplantae</taxon>
        <taxon>Streptophyta</taxon>
        <taxon>Embryophyta</taxon>
        <taxon>Tracheophyta</taxon>
        <taxon>Spermatophyta</taxon>
        <taxon>Magnoliopsida</taxon>
        <taxon>eudicotyledons</taxon>
        <taxon>Gunneridae</taxon>
        <taxon>Pentapetalae</taxon>
        <taxon>rosids</taxon>
        <taxon>malvids</taxon>
        <taxon>Brassicales</taxon>
        <taxon>Brassicaceae</taxon>
        <taxon>Brassiceae</taxon>
        <taxon>Brassica</taxon>
    </lineage>
</organism>
<dbReference type="EMBL" id="HG994357">
    <property type="protein sequence ID" value="CAF2133360.1"/>
    <property type="molecule type" value="Genomic_DNA"/>
</dbReference>
<dbReference type="AlphaFoldDB" id="A0A078HW54"/>
<dbReference type="EMBL" id="LK032532">
    <property type="protein sequence ID" value="CDY42705.1"/>
    <property type="molecule type" value="Genomic_DNA"/>
</dbReference>
<protein>
    <submittedName>
        <fullName evidence="3">(rape) hypothetical protein</fullName>
    </submittedName>
    <submittedName>
        <fullName evidence="4">BnaA03g53580D protein</fullName>
    </submittedName>
</protein>
<keyword evidence="5" id="KW-1185">Reference proteome</keyword>
<dbReference type="Proteomes" id="UP001295469">
    <property type="component" value="Chromosome A03"/>
</dbReference>
<dbReference type="PaxDb" id="3708-A0A078HW54"/>
<dbReference type="KEGG" id="bna:106451977"/>
<evidence type="ECO:0000259" key="1">
    <source>
        <dbReference type="Pfam" id="PF00646"/>
    </source>
</evidence>
<dbReference type="InterPro" id="IPR015915">
    <property type="entry name" value="Kelch-typ_b-propeller"/>
</dbReference>
<feature type="domain" description="FKB95-like N-terminal Kelch" evidence="2">
    <location>
        <begin position="110"/>
        <end position="383"/>
    </location>
</feature>
<evidence type="ECO:0000313" key="4">
    <source>
        <dbReference type="EMBL" id="CDY42705.1"/>
    </source>
</evidence>